<dbReference type="Proteomes" id="UP001597079">
    <property type="component" value="Unassembled WGS sequence"/>
</dbReference>
<dbReference type="Gene3D" id="1.10.1740.10">
    <property type="match status" value="1"/>
</dbReference>
<keyword evidence="5" id="KW-0804">Transcription</keyword>
<dbReference type="Pfam" id="PF08281">
    <property type="entry name" value="Sigma70_r4_2"/>
    <property type="match status" value="1"/>
</dbReference>
<dbReference type="InterPro" id="IPR013325">
    <property type="entry name" value="RNA_pol_sigma_r2"/>
</dbReference>
<dbReference type="CDD" id="cd06171">
    <property type="entry name" value="Sigma70_r4"/>
    <property type="match status" value="1"/>
</dbReference>
<name>A0ABW4JEA1_9BACL</name>
<dbReference type="SUPFAM" id="SSF88946">
    <property type="entry name" value="Sigma2 domain of RNA polymerase sigma factors"/>
    <property type="match status" value="1"/>
</dbReference>
<dbReference type="PANTHER" id="PTHR43133">
    <property type="entry name" value="RNA POLYMERASE ECF-TYPE SIGMA FACTO"/>
    <property type="match status" value="1"/>
</dbReference>
<dbReference type="InterPro" id="IPR014284">
    <property type="entry name" value="RNA_pol_sigma-70_dom"/>
</dbReference>
<protein>
    <submittedName>
        <fullName evidence="8">RNA polymerase sigma factor</fullName>
    </submittedName>
</protein>
<dbReference type="Gene3D" id="1.10.10.10">
    <property type="entry name" value="Winged helix-like DNA-binding domain superfamily/Winged helix DNA-binding domain"/>
    <property type="match status" value="1"/>
</dbReference>
<proteinExistence type="inferred from homology"/>
<dbReference type="RefSeq" id="WP_377940691.1">
    <property type="nucleotide sequence ID" value="NZ_JBHUCX010000004.1"/>
</dbReference>
<keyword evidence="9" id="KW-1185">Reference proteome</keyword>
<comment type="similarity">
    <text evidence="1">Belongs to the sigma-70 factor family. ECF subfamily.</text>
</comment>
<evidence type="ECO:0000256" key="4">
    <source>
        <dbReference type="ARBA" id="ARBA00023125"/>
    </source>
</evidence>
<dbReference type="EMBL" id="JBHUCX010000004">
    <property type="protein sequence ID" value="MFD1673327.1"/>
    <property type="molecule type" value="Genomic_DNA"/>
</dbReference>
<dbReference type="InterPro" id="IPR036388">
    <property type="entry name" value="WH-like_DNA-bd_sf"/>
</dbReference>
<feature type="domain" description="RNA polymerase sigma factor 70 region 4 type 2" evidence="7">
    <location>
        <begin position="107"/>
        <end position="159"/>
    </location>
</feature>
<feature type="domain" description="RNA polymerase sigma-70 region 2" evidence="6">
    <location>
        <begin position="15"/>
        <end position="82"/>
    </location>
</feature>
<organism evidence="8 9">
    <name type="scientific">Alicyclobacillus fodiniaquatilis</name>
    <dbReference type="NCBI Taxonomy" id="1661150"/>
    <lineage>
        <taxon>Bacteria</taxon>
        <taxon>Bacillati</taxon>
        <taxon>Bacillota</taxon>
        <taxon>Bacilli</taxon>
        <taxon>Bacillales</taxon>
        <taxon>Alicyclobacillaceae</taxon>
        <taxon>Alicyclobacillus</taxon>
    </lineage>
</organism>
<dbReference type="SUPFAM" id="SSF88659">
    <property type="entry name" value="Sigma3 and sigma4 domains of RNA polymerase sigma factors"/>
    <property type="match status" value="1"/>
</dbReference>
<evidence type="ECO:0000259" key="7">
    <source>
        <dbReference type="Pfam" id="PF08281"/>
    </source>
</evidence>
<comment type="caution">
    <text evidence="8">The sequence shown here is derived from an EMBL/GenBank/DDBJ whole genome shotgun (WGS) entry which is preliminary data.</text>
</comment>
<dbReference type="InterPro" id="IPR007627">
    <property type="entry name" value="RNA_pol_sigma70_r2"/>
</dbReference>
<dbReference type="Pfam" id="PF04542">
    <property type="entry name" value="Sigma70_r2"/>
    <property type="match status" value="1"/>
</dbReference>
<evidence type="ECO:0000313" key="9">
    <source>
        <dbReference type="Proteomes" id="UP001597079"/>
    </source>
</evidence>
<accession>A0ABW4JEA1</accession>
<evidence type="ECO:0000256" key="5">
    <source>
        <dbReference type="ARBA" id="ARBA00023163"/>
    </source>
</evidence>
<reference evidence="9" key="1">
    <citation type="journal article" date="2019" name="Int. J. Syst. Evol. Microbiol.">
        <title>The Global Catalogue of Microorganisms (GCM) 10K type strain sequencing project: providing services to taxonomists for standard genome sequencing and annotation.</title>
        <authorList>
            <consortium name="The Broad Institute Genomics Platform"/>
            <consortium name="The Broad Institute Genome Sequencing Center for Infectious Disease"/>
            <person name="Wu L."/>
            <person name="Ma J."/>
        </authorList>
    </citation>
    <scope>NUCLEOTIDE SEQUENCE [LARGE SCALE GENOMIC DNA]</scope>
    <source>
        <strain evidence="9">CGMCC 1.12286</strain>
    </source>
</reference>
<sequence length="185" mass="21495">MDDFQSSTANAIKDLFEKYGDEVYQYVRYTLGDAIQAEDVVQEIFLRALQAWPRFEHRSSSRTWLWSIVRNYLSDVLRRKKRNKRFTEIDLEIMADTLSVSDSFASVELDSVLQSVPAVYRQVIILRIIQDKTSKEVAELLGWTENKVRVTLHRALKKLQHIIGENELVSVSTHKGRGRHGIEQT</sequence>
<dbReference type="InterPro" id="IPR039425">
    <property type="entry name" value="RNA_pol_sigma-70-like"/>
</dbReference>
<keyword evidence="3" id="KW-0731">Sigma factor</keyword>
<evidence type="ECO:0000313" key="8">
    <source>
        <dbReference type="EMBL" id="MFD1673327.1"/>
    </source>
</evidence>
<evidence type="ECO:0000256" key="3">
    <source>
        <dbReference type="ARBA" id="ARBA00023082"/>
    </source>
</evidence>
<dbReference type="InterPro" id="IPR013249">
    <property type="entry name" value="RNA_pol_sigma70_r4_t2"/>
</dbReference>
<keyword evidence="2" id="KW-0805">Transcription regulation</keyword>
<dbReference type="PANTHER" id="PTHR43133:SF8">
    <property type="entry name" value="RNA POLYMERASE SIGMA FACTOR HI_1459-RELATED"/>
    <property type="match status" value="1"/>
</dbReference>
<evidence type="ECO:0000259" key="6">
    <source>
        <dbReference type="Pfam" id="PF04542"/>
    </source>
</evidence>
<keyword evidence="4" id="KW-0238">DNA-binding</keyword>
<evidence type="ECO:0000256" key="1">
    <source>
        <dbReference type="ARBA" id="ARBA00010641"/>
    </source>
</evidence>
<dbReference type="InterPro" id="IPR013324">
    <property type="entry name" value="RNA_pol_sigma_r3/r4-like"/>
</dbReference>
<dbReference type="NCBIfam" id="TIGR02937">
    <property type="entry name" value="sigma70-ECF"/>
    <property type="match status" value="1"/>
</dbReference>
<evidence type="ECO:0000256" key="2">
    <source>
        <dbReference type="ARBA" id="ARBA00023015"/>
    </source>
</evidence>
<gene>
    <name evidence="8" type="ORF">ACFSB2_01140</name>
</gene>